<dbReference type="PANTHER" id="PTHR43877">
    <property type="entry name" value="AMINOALKYLPHOSPHONATE N-ACETYLTRANSFERASE-RELATED-RELATED"/>
    <property type="match status" value="1"/>
</dbReference>
<dbReference type="InterPro" id="IPR000182">
    <property type="entry name" value="GNAT_dom"/>
</dbReference>
<protein>
    <submittedName>
        <fullName evidence="4">N-acetyltransferase</fullName>
    </submittedName>
</protein>
<evidence type="ECO:0000256" key="2">
    <source>
        <dbReference type="ARBA" id="ARBA00023315"/>
    </source>
</evidence>
<dbReference type="OrthoDB" id="9805924at2"/>
<dbReference type="Gene3D" id="3.40.630.30">
    <property type="match status" value="1"/>
</dbReference>
<dbReference type="AlphaFoldDB" id="A0A0D6PD47"/>
<proteinExistence type="predicted"/>
<dbReference type="GO" id="GO:0016747">
    <property type="term" value="F:acyltransferase activity, transferring groups other than amino-acyl groups"/>
    <property type="evidence" value="ECO:0007669"/>
    <property type="project" value="InterPro"/>
</dbReference>
<dbReference type="SUPFAM" id="SSF55729">
    <property type="entry name" value="Acyl-CoA N-acyltransferases (Nat)"/>
    <property type="match status" value="1"/>
</dbReference>
<reference evidence="4 5" key="1">
    <citation type="submission" date="2012-11" db="EMBL/GenBank/DDBJ databases">
        <title>Whole genome sequence of Acidocella aminolytica 101 = DSM 11237.</title>
        <authorList>
            <person name="Azuma Y."/>
            <person name="Higashiura N."/>
            <person name="Hirakawa H."/>
            <person name="Matsushita K."/>
        </authorList>
    </citation>
    <scope>NUCLEOTIDE SEQUENCE [LARGE SCALE GENOMIC DNA]</scope>
    <source>
        <strain evidence="5">101 / DSM 11237</strain>
    </source>
</reference>
<feature type="domain" description="N-acetyltransferase" evidence="3">
    <location>
        <begin position="7"/>
        <end position="154"/>
    </location>
</feature>
<evidence type="ECO:0000313" key="4">
    <source>
        <dbReference type="EMBL" id="GAN79118.1"/>
    </source>
</evidence>
<keyword evidence="1 4" id="KW-0808">Transferase</keyword>
<name>A0A0D6PD47_9PROT</name>
<dbReference type="PANTHER" id="PTHR43877:SF2">
    <property type="entry name" value="AMINOALKYLPHOSPHONATE N-ACETYLTRANSFERASE-RELATED"/>
    <property type="match status" value="1"/>
</dbReference>
<dbReference type="Proteomes" id="UP000032668">
    <property type="component" value="Unassembled WGS sequence"/>
</dbReference>
<keyword evidence="2" id="KW-0012">Acyltransferase</keyword>
<gene>
    <name evidence="4" type="ORF">Aam_017_023</name>
</gene>
<dbReference type="CDD" id="cd04301">
    <property type="entry name" value="NAT_SF"/>
    <property type="match status" value="1"/>
</dbReference>
<keyword evidence="5" id="KW-1185">Reference proteome</keyword>
<organism evidence="4 5">
    <name type="scientific">Acidocella aminolytica 101 = DSM 11237</name>
    <dbReference type="NCBI Taxonomy" id="1120923"/>
    <lineage>
        <taxon>Bacteria</taxon>
        <taxon>Pseudomonadati</taxon>
        <taxon>Pseudomonadota</taxon>
        <taxon>Alphaproteobacteria</taxon>
        <taxon>Acetobacterales</taxon>
        <taxon>Acidocellaceae</taxon>
        <taxon>Acidocella</taxon>
    </lineage>
</organism>
<sequence length="154" mass="17032">MSETKTLTSRRVTPADAPLLLQMSRDFHIEDGSPLDAAGEATITHVCEGEPLAPGYLLEYDGKPAGFFLLTLGYSIENGGTDGFIDDIYLLPELRGMGLGRTAVQLAMEAAREVGIRVLLLEVEEPNERAYNLYLKMGFEDTKRRLLRQVIAED</sequence>
<evidence type="ECO:0000313" key="5">
    <source>
        <dbReference type="Proteomes" id="UP000032668"/>
    </source>
</evidence>
<dbReference type="RefSeq" id="WP_048877586.1">
    <property type="nucleotide sequence ID" value="NZ_BANC01000017.1"/>
</dbReference>
<dbReference type="Pfam" id="PF00583">
    <property type="entry name" value="Acetyltransf_1"/>
    <property type="match status" value="1"/>
</dbReference>
<dbReference type="InterPro" id="IPR050832">
    <property type="entry name" value="Bact_Acetyltransf"/>
</dbReference>
<dbReference type="STRING" id="1120923.SAMN02746095_00951"/>
<dbReference type="PROSITE" id="PS51186">
    <property type="entry name" value="GNAT"/>
    <property type="match status" value="1"/>
</dbReference>
<evidence type="ECO:0000256" key="1">
    <source>
        <dbReference type="ARBA" id="ARBA00022679"/>
    </source>
</evidence>
<dbReference type="EMBL" id="BANC01000017">
    <property type="protein sequence ID" value="GAN79118.1"/>
    <property type="molecule type" value="Genomic_DNA"/>
</dbReference>
<comment type="caution">
    <text evidence="4">The sequence shown here is derived from an EMBL/GenBank/DDBJ whole genome shotgun (WGS) entry which is preliminary data.</text>
</comment>
<evidence type="ECO:0000259" key="3">
    <source>
        <dbReference type="PROSITE" id="PS51186"/>
    </source>
</evidence>
<dbReference type="InterPro" id="IPR016181">
    <property type="entry name" value="Acyl_CoA_acyltransferase"/>
</dbReference>
<accession>A0A0D6PD47</accession>